<dbReference type="Pfam" id="PF20463">
    <property type="entry name" value="PDH_C"/>
    <property type="match status" value="1"/>
</dbReference>
<evidence type="ECO:0000313" key="12">
    <source>
        <dbReference type="Proteomes" id="UP000434044"/>
    </source>
</evidence>
<dbReference type="GO" id="GO:0070403">
    <property type="term" value="F:NAD+ binding"/>
    <property type="evidence" value="ECO:0007669"/>
    <property type="project" value="InterPro"/>
</dbReference>
<dbReference type="EC" id="1.3.1.12" evidence="3"/>
<feature type="domain" description="Prephenate/arogenate dehydrogenase" evidence="10">
    <location>
        <begin position="3"/>
        <end position="291"/>
    </location>
</feature>
<dbReference type="FunFam" id="3.40.50.720:FF:000208">
    <property type="entry name" value="Prephenate dehydrogenase"/>
    <property type="match status" value="1"/>
</dbReference>
<dbReference type="GO" id="GO:0008977">
    <property type="term" value="F:prephenate dehydrogenase (NAD+) activity"/>
    <property type="evidence" value="ECO:0007669"/>
    <property type="project" value="UniProtKB-EC"/>
</dbReference>
<dbReference type="PANTHER" id="PTHR21363:SF0">
    <property type="entry name" value="PREPHENATE DEHYDROGENASE [NADP(+)]"/>
    <property type="match status" value="1"/>
</dbReference>
<dbReference type="SUPFAM" id="SSF51735">
    <property type="entry name" value="NAD(P)-binding Rossmann-fold domains"/>
    <property type="match status" value="1"/>
</dbReference>
<evidence type="ECO:0000256" key="9">
    <source>
        <dbReference type="ARBA" id="ARBA00049260"/>
    </source>
</evidence>
<dbReference type="InterPro" id="IPR050812">
    <property type="entry name" value="Preph/Arog_dehydrog"/>
</dbReference>
<dbReference type="FunFam" id="1.10.3660.10:FF:000003">
    <property type="entry name" value="Prephenate dehydrogenase"/>
    <property type="match status" value="1"/>
</dbReference>
<evidence type="ECO:0000259" key="10">
    <source>
        <dbReference type="PROSITE" id="PS51176"/>
    </source>
</evidence>
<evidence type="ECO:0000256" key="8">
    <source>
        <dbReference type="ARBA" id="ARBA00023141"/>
    </source>
</evidence>
<dbReference type="InterPro" id="IPR046826">
    <property type="entry name" value="PDH_N"/>
</dbReference>
<dbReference type="GO" id="GO:0006571">
    <property type="term" value="P:tyrosine biosynthetic process"/>
    <property type="evidence" value="ECO:0007669"/>
    <property type="project" value="UniProtKB-KW"/>
</dbReference>
<comment type="similarity">
    <text evidence="2">Belongs to the prephenate/arogenate dehydrogenase family.</text>
</comment>
<dbReference type="InterPro" id="IPR003099">
    <property type="entry name" value="Prephen_DH"/>
</dbReference>
<dbReference type="SUPFAM" id="SSF48179">
    <property type="entry name" value="6-phosphogluconate dehydrogenase C-terminal domain-like"/>
    <property type="match status" value="1"/>
</dbReference>
<evidence type="ECO:0000256" key="4">
    <source>
        <dbReference type="ARBA" id="ARBA00022498"/>
    </source>
</evidence>
<dbReference type="InterPro" id="IPR046825">
    <property type="entry name" value="PDH_C"/>
</dbReference>
<comment type="pathway">
    <text evidence="1">Amino-acid biosynthesis; L-tyrosine biosynthesis; (4-hydroxyphenyl)pyruvate from prephenate (NAD(+) route): step 1/1.</text>
</comment>
<protein>
    <recommendedName>
        <fullName evidence="3">prephenate dehydrogenase</fullName>
        <ecNumber evidence="3">1.3.1.12</ecNumber>
    </recommendedName>
</protein>
<evidence type="ECO:0000256" key="1">
    <source>
        <dbReference type="ARBA" id="ARBA00005067"/>
    </source>
</evidence>
<evidence type="ECO:0000256" key="2">
    <source>
        <dbReference type="ARBA" id="ARBA00007964"/>
    </source>
</evidence>
<evidence type="ECO:0000256" key="5">
    <source>
        <dbReference type="ARBA" id="ARBA00022605"/>
    </source>
</evidence>
<comment type="catalytic activity">
    <reaction evidence="9">
        <text>prephenate + NAD(+) = 3-(4-hydroxyphenyl)pyruvate + CO2 + NADH</text>
        <dbReference type="Rhea" id="RHEA:13869"/>
        <dbReference type="ChEBI" id="CHEBI:16526"/>
        <dbReference type="ChEBI" id="CHEBI:29934"/>
        <dbReference type="ChEBI" id="CHEBI:36242"/>
        <dbReference type="ChEBI" id="CHEBI:57540"/>
        <dbReference type="ChEBI" id="CHEBI:57945"/>
        <dbReference type="EC" id="1.3.1.12"/>
    </reaction>
</comment>
<dbReference type="InterPro" id="IPR008927">
    <property type="entry name" value="6-PGluconate_DH-like_C_sf"/>
</dbReference>
<dbReference type="EMBL" id="WNKT01000003">
    <property type="protein sequence ID" value="MTW20007.1"/>
    <property type="molecule type" value="Genomic_DNA"/>
</dbReference>
<keyword evidence="7" id="KW-0520">NAD</keyword>
<dbReference type="InterPro" id="IPR036291">
    <property type="entry name" value="NAD(P)-bd_dom_sf"/>
</dbReference>
<proteinExistence type="inferred from homology"/>
<comment type="caution">
    <text evidence="11">The sequence shown here is derived from an EMBL/GenBank/DDBJ whole genome shotgun (WGS) entry which is preliminary data.</text>
</comment>
<dbReference type="PANTHER" id="PTHR21363">
    <property type="entry name" value="PREPHENATE DEHYDROGENASE"/>
    <property type="match status" value="1"/>
</dbReference>
<name>A0A6N8EBU2_9GAMM</name>
<dbReference type="RefSeq" id="WP_155448577.1">
    <property type="nucleotide sequence ID" value="NZ_WNKT01000003.1"/>
</dbReference>
<gene>
    <name evidence="11" type="ORF">GJ668_02730</name>
</gene>
<dbReference type="AlphaFoldDB" id="A0A6N8EBU2"/>
<keyword evidence="5" id="KW-0028">Amino-acid biosynthesis</keyword>
<accession>A0A6N8EBU2</accession>
<dbReference type="PROSITE" id="PS51176">
    <property type="entry name" value="PDH_ADH"/>
    <property type="match status" value="1"/>
</dbReference>
<dbReference type="Gene3D" id="1.10.3660.10">
    <property type="entry name" value="6-phosphogluconate dehydrogenase C-terminal like domain"/>
    <property type="match status" value="1"/>
</dbReference>
<keyword evidence="4" id="KW-0827">Tyrosine biosynthesis</keyword>
<dbReference type="Pfam" id="PF02153">
    <property type="entry name" value="PDH_N"/>
    <property type="match status" value="1"/>
</dbReference>
<dbReference type="GO" id="GO:0004665">
    <property type="term" value="F:prephenate dehydrogenase (NADP+) activity"/>
    <property type="evidence" value="ECO:0007669"/>
    <property type="project" value="InterPro"/>
</dbReference>
<reference evidence="11 12" key="1">
    <citation type="submission" date="2019-11" db="EMBL/GenBank/DDBJ databases">
        <title>Whole-genome sequence of the anaerobic purple sulfur bacterium Allochromatium palmeri DSM 15591.</title>
        <authorList>
            <person name="Kyndt J.A."/>
            <person name="Meyer T.E."/>
        </authorList>
    </citation>
    <scope>NUCLEOTIDE SEQUENCE [LARGE SCALE GENOMIC DNA]</scope>
    <source>
        <strain evidence="11 12">DSM 15591</strain>
    </source>
</reference>
<evidence type="ECO:0000256" key="6">
    <source>
        <dbReference type="ARBA" id="ARBA00023002"/>
    </source>
</evidence>
<keyword evidence="12" id="KW-1185">Reference proteome</keyword>
<evidence type="ECO:0000256" key="3">
    <source>
        <dbReference type="ARBA" id="ARBA00012068"/>
    </source>
</evidence>
<evidence type="ECO:0000313" key="11">
    <source>
        <dbReference type="EMBL" id="MTW20007.1"/>
    </source>
</evidence>
<keyword evidence="8" id="KW-0057">Aromatic amino acid biosynthesis</keyword>
<dbReference type="OrthoDB" id="9809920at2"/>
<evidence type="ECO:0000256" key="7">
    <source>
        <dbReference type="ARBA" id="ARBA00023027"/>
    </source>
</evidence>
<keyword evidence="6" id="KW-0560">Oxidoreductase</keyword>
<organism evidence="11 12">
    <name type="scientific">Allochromatium palmeri</name>
    <dbReference type="NCBI Taxonomy" id="231048"/>
    <lineage>
        <taxon>Bacteria</taxon>
        <taxon>Pseudomonadati</taxon>
        <taxon>Pseudomonadota</taxon>
        <taxon>Gammaproteobacteria</taxon>
        <taxon>Chromatiales</taxon>
        <taxon>Chromatiaceae</taxon>
        <taxon>Allochromatium</taxon>
    </lineage>
</organism>
<sequence>MIERLAIIGVGLIGGSLARALRAAGAVGEIVGCGRSLDNLERALELGVVDRITQNPAEAVREADMVFLAVPLGAMRGTLAAIRDQLRPETIVTDGGSVKCSVVEDARAVFGRVPQRLVPGHPIAGTEHSGVEASFAKLYRDRRVILTPLAETDPEAVTRVTAMWQACGAEVTEMSVAHHDEVLAATSHLPHMLAFGLVDALARMRENDEIFRYAAGGFRDFTRIASSNPVMWRDICLANREALSAMLARFGVEMTDLAESIRDADGEHLLEIFARAKAARDRYVDQACAVHEDTERSSSQR</sequence>
<dbReference type="Gene3D" id="3.40.50.720">
    <property type="entry name" value="NAD(P)-binding Rossmann-like Domain"/>
    <property type="match status" value="1"/>
</dbReference>
<dbReference type="Proteomes" id="UP000434044">
    <property type="component" value="Unassembled WGS sequence"/>
</dbReference>